<keyword evidence="2 7" id="KW-0813">Transport</keyword>
<feature type="transmembrane region" description="Helical" evidence="7">
    <location>
        <begin position="242"/>
        <end position="264"/>
    </location>
</feature>
<dbReference type="PANTHER" id="PTHR30151:SF39">
    <property type="entry name" value="ABC TRANSPORTER PERMEASE PROTEIN"/>
    <property type="match status" value="1"/>
</dbReference>
<comment type="subcellular location">
    <subcellularLocation>
        <location evidence="1 7">Cell membrane</location>
        <topology evidence="1 7">Multi-pass membrane protein</topology>
    </subcellularLocation>
</comment>
<dbReference type="Pfam" id="PF00528">
    <property type="entry name" value="BPD_transp_1"/>
    <property type="match status" value="1"/>
</dbReference>
<dbReference type="InterPro" id="IPR000515">
    <property type="entry name" value="MetI-like"/>
</dbReference>
<evidence type="ECO:0000313" key="9">
    <source>
        <dbReference type="EMBL" id="QGU94402.1"/>
    </source>
</evidence>
<feature type="transmembrane region" description="Helical" evidence="7">
    <location>
        <begin position="147"/>
        <end position="170"/>
    </location>
</feature>
<dbReference type="PROSITE" id="PS50928">
    <property type="entry name" value="ABC_TM1"/>
    <property type="match status" value="1"/>
</dbReference>
<protein>
    <submittedName>
        <fullName evidence="9">ABC transporter permease subunit</fullName>
    </submittedName>
</protein>
<evidence type="ECO:0000256" key="7">
    <source>
        <dbReference type="RuleBase" id="RU363032"/>
    </source>
</evidence>
<feature type="domain" description="ABC transmembrane type-1" evidence="8">
    <location>
        <begin position="77"/>
        <end position="261"/>
    </location>
</feature>
<evidence type="ECO:0000259" key="8">
    <source>
        <dbReference type="PROSITE" id="PS50928"/>
    </source>
</evidence>
<gene>
    <name evidence="9" type="ORF">GOM49_04140</name>
</gene>
<dbReference type="InterPro" id="IPR035906">
    <property type="entry name" value="MetI-like_sf"/>
</dbReference>
<evidence type="ECO:0000256" key="5">
    <source>
        <dbReference type="ARBA" id="ARBA00022989"/>
    </source>
</evidence>
<evidence type="ECO:0000256" key="4">
    <source>
        <dbReference type="ARBA" id="ARBA00022692"/>
    </source>
</evidence>
<feature type="transmembrane region" description="Helical" evidence="7">
    <location>
        <begin position="122"/>
        <end position="141"/>
    </location>
</feature>
<evidence type="ECO:0000313" key="10">
    <source>
        <dbReference type="Proteomes" id="UP000422764"/>
    </source>
</evidence>
<dbReference type="GO" id="GO:0005886">
    <property type="term" value="C:plasma membrane"/>
    <property type="evidence" value="ECO:0007669"/>
    <property type="project" value="UniProtKB-SubCell"/>
</dbReference>
<evidence type="ECO:0000256" key="6">
    <source>
        <dbReference type="ARBA" id="ARBA00023136"/>
    </source>
</evidence>
<feature type="transmembrane region" description="Helical" evidence="7">
    <location>
        <begin position="88"/>
        <end position="110"/>
    </location>
</feature>
<comment type="similarity">
    <text evidence="7">Belongs to the binding-protein-dependent transport system permease family.</text>
</comment>
<organism evidence="9 10">
    <name type="scientific">Clostridium bovifaecis</name>
    <dbReference type="NCBI Taxonomy" id="2184719"/>
    <lineage>
        <taxon>Bacteria</taxon>
        <taxon>Bacillati</taxon>
        <taxon>Bacillota</taxon>
        <taxon>Clostridia</taxon>
        <taxon>Eubacteriales</taxon>
        <taxon>Clostridiaceae</taxon>
        <taxon>Clostridium</taxon>
    </lineage>
</organism>
<dbReference type="PANTHER" id="PTHR30151">
    <property type="entry name" value="ALKANE SULFONATE ABC TRANSPORTER-RELATED, MEMBRANE SUBUNIT"/>
    <property type="match status" value="1"/>
</dbReference>
<dbReference type="Proteomes" id="UP000422764">
    <property type="component" value="Chromosome"/>
</dbReference>
<keyword evidence="10" id="KW-1185">Reference proteome</keyword>
<dbReference type="CDD" id="cd06261">
    <property type="entry name" value="TM_PBP2"/>
    <property type="match status" value="1"/>
</dbReference>
<evidence type="ECO:0000256" key="1">
    <source>
        <dbReference type="ARBA" id="ARBA00004651"/>
    </source>
</evidence>
<keyword evidence="3" id="KW-1003">Cell membrane</keyword>
<feature type="transmembrane region" description="Helical" evidence="7">
    <location>
        <begin position="27"/>
        <end position="47"/>
    </location>
</feature>
<evidence type="ECO:0000256" key="2">
    <source>
        <dbReference type="ARBA" id="ARBA00022448"/>
    </source>
</evidence>
<dbReference type="EMBL" id="CP046522">
    <property type="protein sequence ID" value="QGU94402.1"/>
    <property type="molecule type" value="Genomic_DNA"/>
</dbReference>
<reference evidence="9 10" key="1">
    <citation type="submission" date="2019-12" db="EMBL/GenBank/DDBJ databases">
        <title>Genome sequenceing of Clostridium bovifaecis.</title>
        <authorList>
            <person name="Yao Y."/>
        </authorList>
    </citation>
    <scope>NUCLEOTIDE SEQUENCE [LARGE SCALE GENOMIC DNA]</scope>
    <source>
        <strain evidence="9 10">BXX</strain>
    </source>
</reference>
<dbReference type="Gene3D" id="1.10.3720.10">
    <property type="entry name" value="MetI-like"/>
    <property type="match status" value="1"/>
</dbReference>
<dbReference type="FunFam" id="1.10.3720.10:FF:000003">
    <property type="entry name" value="Aliphatic sulfonate ABC transporter permease"/>
    <property type="match status" value="1"/>
</dbReference>
<feature type="transmembrane region" description="Helical" evidence="7">
    <location>
        <begin position="191"/>
        <end position="222"/>
    </location>
</feature>
<accession>A0A6I6EKY6</accession>
<dbReference type="SUPFAM" id="SSF161098">
    <property type="entry name" value="MetI-like"/>
    <property type="match status" value="1"/>
</dbReference>
<keyword evidence="5 7" id="KW-1133">Transmembrane helix</keyword>
<dbReference type="GO" id="GO:0042918">
    <property type="term" value="P:alkanesulfonate transmembrane transport"/>
    <property type="evidence" value="ECO:0007669"/>
    <property type="project" value="UniProtKB-ARBA"/>
</dbReference>
<sequence>MSEQELYSSKIEEVSVLIKSIKKIDHISNIGLGAILPIILVIAWQVLSNIGVFPAYLFPSPSAVINTLVDLFKEGELIGHVEITAYRVLAGFVVGSIGAIVLGAVTGYYNVVYKIFDPLIQALRAIPSLSWVPLFILWLGIGEESKVTLIAVGVFFPVYLNWVMGIKGVDQKYVEVGKLYHFTTIKIIKQILLPAALPSLLTGLRSGLGLGWMFVVAAELMGSSKGLGYLMVFGQNNSTPELIVGSILLFAILGKITDGVLIYIERRVLHWQSSFGREDKNVSA</sequence>
<keyword evidence="4 7" id="KW-0812">Transmembrane</keyword>
<dbReference type="AlphaFoldDB" id="A0A6I6EKY6"/>
<proteinExistence type="inferred from homology"/>
<evidence type="ECO:0000256" key="3">
    <source>
        <dbReference type="ARBA" id="ARBA00022475"/>
    </source>
</evidence>
<dbReference type="GO" id="GO:0010438">
    <property type="term" value="P:cellular response to sulfur starvation"/>
    <property type="evidence" value="ECO:0007669"/>
    <property type="project" value="TreeGrafter"/>
</dbReference>
<keyword evidence="6 7" id="KW-0472">Membrane</keyword>
<name>A0A6I6EKY6_9CLOT</name>